<dbReference type="FunFam" id="3.30.43.10:FF:000010">
    <property type="entry name" value="probable D-lactate dehydrogenase, mitochondrial"/>
    <property type="match status" value="1"/>
</dbReference>
<dbReference type="Pfam" id="PF01565">
    <property type="entry name" value="FAD_binding_4"/>
    <property type="match status" value="1"/>
</dbReference>
<keyword evidence="3" id="KW-0285">Flavoprotein</keyword>
<evidence type="ECO:0000256" key="2">
    <source>
        <dbReference type="ARBA" id="ARBA00008000"/>
    </source>
</evidence>
<dbReference type="SUPFAM" id="SSF56176">
    <property type="entry name" value="FAD-binding/transporter-associated domain-like"/>
    <property type="match status" value="1"/>
</dbReference>
<dbReference type="Gene3D" id="1.10.45.10">
    <property type="entry name" value="Vanillyl-alcohol Oxidase, Chain A, domain 4"/>
    <property type="match status" value="1"/>
</dbReference>
<evidence type="ECO:0000313" key="10">
    <source>
        <dbReference type="EMBL" id="MBB4266239.1"/>
    </source>
</evidence>
<dbReference type="GO" id="GO:0008720">
    <property type="term" value="F:D-lactate dehydrogenase (NAD+) activity"/>
    <property type="evidence" value="ECO:0007669"/>
    <property type="project" value="TreeGrafter"/>
</dbReference>
<feature type="region of interest" description="Disordered" evidence="8">
    <location>
        <begin position="39"/>
        <end position="60"/>
    </location>
</feature>
<dbReference type="FunFam" id="3.30.70.2740:FF:000001">
    <property type="entry name" value="D-lactate dehydrogenase mitochondrial"/>
    <property type="match status" value="1"/>
</dbReference>
<dbReference type="AlphaFoldDB" id="A0A7W6W9S5"/>
<dbReference type="InterPro" id="IPR016166">
    <property type="entry name" value="FAD-bd_PCMH"/>
</dbReference>
<dbReference type="Gene3D" id="3.30.465.10">
    <property type="match status" value="1"/>
</dbReference>
<dbReference type="PANTHER" id="PTHR11748">
    <property type="entry name" value="D-LACTATE DEHYDROGENASE"/>
    <property type="match status" value="1"/>
</dbReference>
<dbReference type="FunFam" id="1.10.45.10:FF:000001">
    <property type="entry name" value="D-lactate dehydrogenase mitochondrial"/>
    <property type="match status" value="1"/>
</dbReference>
<dbReference type="EMBL" id="JACIGK010000012">
    <property type="protein sequence ID" value="MBB4266239.1"/>
    <property type="molecule type" value="Genomic_DNA"/>
</dbReference>
<keyword evidence="5" id="KW-0809">Transit peptide</keyword>
<dbReference type="SUPFAM" id="SSF55103">
    <property type="entry name" value="FAD-linked oxidases, C-terminal domain"/>
    <property type="match status" value="1"/>
</dbReference>
<dbReference type="PANTHER" id="PTHR11748:SF111">
    <property type="entry name" value="D-LACTATE DEHYDROGENASE, MITOCHONDRIAL-RELATED"/>
    <property type="match status" value="1"/>
</dbReference>
<comment type="cofactor">
    <cofactor evidence="1">
        <name>FAD</name>
        <dbReference type="ChEBI" id="CHEBI:57692"/>
    </cofactor>
</comment>
<reference evidence="10 11" key="1">
    <citation type="submission" date="2020-08" db="EMBL/GenBank/DDBJ databases">
        <title>Genome sequencing of Purple Non-Sulfur Bacteria from various extreme environments.</title>
        <authorList>
            <person name="Mayer M."/>
        </authorList>
    </citation>
    <scope>NUCLEOTIDE SEQUENCE [LARGE SCALE GENOMIC DNA]</scope>
    <source>
        <strain evidence="10 11">JA131</strain>
    </source>
</reference>
<dbReference type="InterPro" id="IPR006094">
    <property type="entry name" value="Oxid_FAD_bind_N"/>
</dbReference>
<evidence type="ECO:0000256" key="8">
    <source>
        <dbReference type="SAM" id="MobiDB-lite"/>
    </source>
</evidence>
<accession>A0A7W6W9S5</accession>
<dbReference type="Gene3D" id="3.30.70.2740">
    <property type="match status" value="1"/>
</dbReference>
<dbReference type="RefSeq" id="WP_184044422.1">
    <property type="nucleotide sequence ID" value="NZ_JACIGK010000012.1"/>
</dbReference>
<sequence length="475" mass="50291">MTAAAPATACPAWPDRPADAAIRAVLEALRPLLGARLSTGQAVRDQHGHDESSHPSQPPDAVAFAETTEEVAAIVRACAAHRVPVIAFGTGTALEGQVTAVHGGVCIDLSPMNAILEVRPEDMDVTVQAGVTRKQLNAHLRDTGLFFPIDPGADASLGGMAATRASGTNAVRYGTMREAVLALTVVTASGEIVRTARRARKSSAGYDLTRLFVGSEGTLGVITEVTLRLHGIPERILAAVCPFPNLRAAVDTVIETIQSGVPIARIELLDPDQVRAVNAYSKTDHAVAPTLFLEFHGSETHTREQVEMVEALAAEHGAEGFRWAASLEDRNRLWQARHDAHYAGLAMRPGAKGVSSDVCVPISRLADCIEETQRDLAASPATTTLVGHVGDGNFHVQFVFDPDNAEEIAEAKRLNQRIVERALAMDGTCTGEHGVGLGKKAYLAVEHGAEGLALMRAVKQALDPLGIMNPGKMVG</sequence>
<dbReference type="InterPro" id="IPR016169">
    <property type="entry name" value="FAD-bd_PCMH_sub2"/>
</dbReference>
<feature type="domain" description="FAD-binding PCMH-type" evidence="9">
    <location>
        <begin position="55"/>
        <end position="232"/>
    </location>
</feature>
<dbReference type="GO" id="GO:1903457">
    <property type="term" value="P:lactate catabolic process"/>
    <property type="evidence" value="ECO:0007669"/>
    <property type="project" value="TreeGrafter"/>
</dbReference>
<comment type="similarity">
    <text evidence="2">Belongs to the FAD-binding oxidoreductase/transferase type 4 family.</text>
</comment>
<dbReference type="InterPro" id="IPR004113">
    <property type="entry name" value="FAD-bd_oxidored_4_C"/>
</dbReference>
<comment type="caution">
    <text evidence="10">The sequence shown here is derived from an EMBL/GenBank/DDBJ whole genome shotgun (WGS) entry which is preliminary data.</text>
</comment>
<evidence type="ECO:0000256" key="7">
    <source>
        <dbReference type="ARBA" id="ARBA00038897"/>
    </source>
</evidence>
<evidence type="ECO:0000256" key="6">
    <source>
        <dbReference type="ARBA" id="ARBA00023002"/>
    </source>
</evidence>
<evidence type="ECO:0000313" key="11">
    <source>
        <dbReference type="Proteomes" id="UP000554286"/>
    </source>
</evidence>
<keyword evidence="11" id="KW-1185">Reference proteome</keyword>
<evidence type="ECO:0000256" key="3">
    <source>
        <dbReference type="ARBA" id="ARBA00022630"/>
    </source>
</evidence>
<dbReference type="EC" id="1.1.2.4" evidence="7"/>
<protein>
    <recommendedName>
        <fullName evidence="7">D-lactate dehydrogenase (cytochrome)</fullName>
        <ecNumber evidence="7">1.1.2.4</ecNumber>
    </recommendedName>
</protein>
<keyword evidence="6 10" id="KW-0560">Oxidoreductase</keyword>
<dbReference type="InterPro" id="IPR016164">
    <property type="entry name" value="FAD-linked_Oxase-like_C"/>
</dbReference>
<gene>
    <name evidence="10" type="ORF">GGD89_001870</name>
</gene>
<dbReference type="InterPro" id="IPR036318">
    <property type="entry name" value="FAD-bd_PCMH-like_sf"/>
</dbReference>
<feature type="compositionally biased region" description="Basic and acidic residues" evidence="8">
    <location>
        <begin position="44"/>
        <end position="53"/>
    </location>
</feature>
<evidence type="ECO:0000256" key="1">
    <source>
        <dbReference type="ARBA" id="ARBA00001974"/>
    </source>
</evidence>
<proteinExistence type="inferred from homology"/>
<keyword evidence="4" id="KW-0274">FAD</keyword>
<dbReference type="Pfam" id="PF02913">
    <property type="entry name" value="FAD-oxidase_C"/>
    <property type="match status" value="1"/>
</dbReference>
<dbReference type="InterPro" id="IPR016171">
    <property type="entry name" value="Vanillyl_alc_oxidase_C-sub2"/>
</dbReference>
<dbReference type="GO" id="GO:0071949">
    <property type="term" value="F:FAD binding"/>
    <property type="evidence" value="ECO:0007669"/>
    <property type="project" value="InterPro"/>
</dbReference>
<dbReference type="Proteomes" id="UP000554286">
    <property type="component" value="Unassembled WGS sequence"/>
</dbReference>
<evidence type="ECO:0000256" key="5">
    <source>
        <dbReference type="ARBA" id="ARBA00022946"/>
    </source>
</evidence>
<evidence type="ECO:0000256" key="4">
    <source>
        <dbReference type="ARBA" id="ARBA00022827"/>
    </source>
</evidence>
<organism evidence="10 11">
    <name type="scientific">Roseospira visakhapatnamensis</name>
    <dbReference type="NCBI Taxonomy" id="390880"/>
    <lineage>
        <taxon>Bacteria</taxon>
        <taxon>Pseudomonadati</taxon>
        <taxon>Pseudomonadota</taxon>
        <taxon>Alphaproteobacteria</taxon>
        <taxon>Rhodospirillales</taxon>
        <taxon>Rhodospirillaceae</taxon>
        <taxon>Roseospira</taxon>
    </lineage>
</organism>
<evidence type="ECO:0000259" key="9">
    <source>
        <dbReference type="PROSITE" id="PS51387"/>
    </source>
</evidence>
<dbReference type="FunFam" id="3.30.465.10:FF:000016">
    <property type="entry name" value="probable D-lactate dehydrogenase, mitochondrial"/>
    <property type="match status" value="1"/>
</dbReference>
<dbReference type="GO" id="GO:0004458">
    <property type="term" value="F:D-lactate dehydrogenase (cytochrome) activity"/>
    <property type="evidence" value="ECO:0007669"/>
    <property type="project" value="UniProtKB-EC"/>
</dbReference>
<name>A0A7W6W9S5_9PROT</name>
<dbReference type="PROSITE" id="PS51387">
    <property type="entry name" value="FAD_PCMH"/>
    <property type="match status" value="1"/>
</dbReference>